<proteinExistence type="predicted"/>
<dbReference type="InterPro" id="IPR036390">
    <property type="entry name" value="WH_DNA-bd_sf"/>
</dbReference>
<dbReference type="InterPro" id="IPR039422">
    <property type="entry name" value="MarR/SlyA-like"/>
</dbReference>
<dbReference type="GO" id="GO:0003700">
    <property type="term" value="F:DNA-binding transcription factor activity"/>
    <property type="evidence" value="ECO:0007669"/>
    <property type="project" value="InterPro"/>
</dbReference>
<evidence type="ECO:0000259" key="2">
    <source>
        <dbReference type="PROSITE" id="PS50995"/>
    </source>
</evidence>
<dbReference type="RefSeq" id="WP_006677769.1">
    <property type="nucleotide sequence ID" value="NZ_AHKH01000044.1"/>
</dbReference>
<keyword evidence="1" id="KW-0238">DNA-binding</keyword>
<keyword evidence="4" id="KW-1185">Reference proteome</keyword>
<dbReference type="AlphaFoldDB" id="H3SIA7"/>
<dbReference type="PRINTS" id="PR00598">
    <property type="entry name" value="HTHMARR"/>
</dbReference>
<dbReference type="SMART" id="SM00347">
    <property type="entry name" value="HTH_MARR"/>
    <property type="match status" value="1"/>
</dbReference>
<protein>
    <submittedName>
        <fullName evidence="3">MarR family transcriptional regulator</fullName>
    </submittedName>
</protein>
<feature type="domain" description="HTH marR-type" evidence="2">
    <location>
        <begin position="1"/>
        <end position="137"/>
    </location>
</feature>
<dbReference type="STRING" id="1131935.PDENDC454_16378"/>
<dbReference type="GO" id="GO:0003677">
    <property type="term" value="F:DNA binding"/>
    <property type="evidence" value="ECO:0007669"/>
    <property type="project" value="UniProtKB-KW"/>
</dbReference>
<evidence type="ECO:0000256" key="1">
    <source>
        <dbReference type="ARBA" id="ARBA00023125"/>
    </source>
</evidence>
<dbReference type="PATRIC" id="fig|1131935.3.peg.3414"/>
<evidence type="ECO:0000313" key="3">
    <source>
        <dbReference type="EMBL" id="EHQ61227.1"/>
    </source>
</evidence>
<dbReference type="Gene3D" id="1.10.10.10">
    <property type="entry name" value="Winged helix-like DNA-binding domain superfamily/Winged helix DNA-binding domain"/>
    <property type="match status" value="1"/>
</dbReference>
<comment type="caution">
    <text evidence="3">The sequence shown here is derived from an EMBL/GenBank/DDBJ whole genome shotgun (WGS) entry which is preliminary data.</text>
</comment>
<reference evidence="3 4" key="1">
    <citation type="journal article" date="2012" name="J. Bacteriol.">
        <title>Genome Sequence of the Pattern-Forming Social Bacterium Paenibacillus dendritiformis C454 Chiral Morphotype.</title>
        <authorList>
            <person name="Sirota-Madi A."/>
            <person name="Olender T."/>
            <person name="Helman Y."/>
            <person name="Brainis I."/>
            <person name="Finkelshtein A."/>
            <person name="Roth D."/>
            <person name="Hagai E."/>
            <person name="Leshkowitz D."/>
            <person name="Brodsky L."/>
            <person name="Galatenko V."/>
            <person name="Nikolaev V."/>
            <person name="Gutnick D.L."/>
            <person name="Lancet D."/>
            <person name="Ben-Jacob E."/>
        </authorList>
    </citation>
    <scope>NUCLEOTIDE SEQUENCE [LARGE SCALE GENOMIC DNA]</scope>
    <source>
        <strain evidence="3 4">C454</strain>
    </source>
</reference>
<dbReference type="InterPro" id="IPR000835">
    <property type="entry name" value="HTH_MarR-typ"/>
</dbReference>
<dbReference type="Pfam" id="PF12802">
    <property type="entry name" value="MarR_2"/>
    <property type="match status" value="1"/>
</dbReference>
<organism evidence="3 4">
    <name type="scientific">Paenibacillus dendritiformis C454</name>
    <dbReference type="NCBI Taxonomy" id="1131935"/>
    <lineage>
        <taxon>Bacteria</taxon>
        <taxon>Bacillati</taxon>
        <taxon>Bacillota</taxon>
        <taxon>Bacilli</taxon>
        <taxon>Bacillales</taxon>
        <taxon>Paenibacillaceae</taxon>
        <taxon>Paenibacillus</taxon>
    </lineage>
</organism>
<dbReference type="InterPro" id="IPR011991">
    <property type="entry name" value="ArsR-like_HTH"/>
</dbReference>
<dbReference type="InterPro" id="IPR036388">
    <property type="entry name" value="WH-like_DNA-bd_sf"/>
</dbReference>
<dbReference type="Proteomes" id="UP000003900">
    <property type="component" value="Unassembled WGS sequence"/>
</dbReference>
<sequence>MQPEQPGTLENALSHLQCVLVARRARINPEQLTWAQYDILELLRIRGPLMPSEISDRLGMSRSAISKALRVLKDKQFIEQTAGQQDRREQTTSLTAEGRTFLSIAAHSRREAADIAASVLTPGEQGMFAELCRKVADALDASSK</sequence>
<dbReference type="PROSITE" id="PS50995">
    <property type="entry name" value="HTH_MARR_2"/>
    <property type="match status" value="1"/>
</dbReference>
<dbReference type="CDD" id="cd00090">
    <property type="entry name" value="HTH_ARSR"/>
    <property type="match status" value="1"/>
</dbReference>
<evidence type="ECO:0000313" key="4">
    <source>
        <dbReference type="Proteomes" id="UP000003900"/>
    </source>
</evidence>
<dbReference type="GO" id="GO:0006950">
    <property type="term" value="P:response to stress"/>
    <property type="evidence" value="ECO:0007669"/>
    <property type="project" value="TreeGrafter"/>
</dbReference>
<dbReference type="OrthoDB" id="1903871at2"/>
<dbReference type="SUPFAM" id="SSF46785">
    <property type="entry name" value="Winged helix' DNA-binding domain"/>
    <property type="match status" value="1"/>
</dbReference>
<dbReference type="PANTHER" id="PTHR33164:SF101">
    <property type="entry name" value="TRANSCRIPTIONAL REPRESSOR MPRA"/>
    <property type="match status" value="1"/>
</dbReference>
<accession>H3SIA7</accession>
<gene>
    <name evidence="3" type="ORF">PDENDC454_16378</name>
</gene>
<dbReference type="PANTHER" id="PTHR33164">
    <property type="entry name" value="TRANSCRIPTIONAL REGULATOR, MARR FAMILY"/>
    <property type="match status" value="1"/>
</dbReference>
<dbReference type="EMBL" id="AHKH01000044">
    <property type="protein sequence ID" value="EHQ61227.1"/>
    <property type="molecule type" value="Genomic_DNA"/>
</dbReference>
<name>H3SIA7_9BACL</name>